<proteinExistence type="predicted"/>
<evidence type="ECO:0000256" key="2">
    <source>
        <dbReference type="PROSITE-ProRule" id="PRU00703"/>
    </source>
</evidence>
<gene>
    <name evidence="4" type="ordered locus">Pcar_1342</name>
</gene>
<dbReference type="InterPro" id="IPR046342">
    <property type="entry name" value="CBS_dom_sf"/>
</dbReference>
<dbReference type="PANTHER" id="PTHR43080:SF2">
    <property type="entry name" value="CBS DOMAIN-CONTAINING PROTEIN"/>
    <property type="match status" value="1"/>
</dbReference>
<evidence type="ECO:0000313" key="4">
    <source>
        <dbReference type="EMBL" id="ABA88591.1"/>
    </source>
</evidence>
<keyword evidence="5" id="KW-1185">Reference proteome</keyword>
<dbReference type="CDD" id="cd04584">
    <property type="entry name" value="CBS_pair_AcuB_like"/>
    <property type="match status" value="1"/>
</dbReference>
<dbReference type="InterPro" id="IPR000644">
    <property type="entry name" value="CBS_dom"/>
</dbReference>
<dbReference type="OrthoDB" id="9802114at2"/>
<evidence type="ECO:0000313" key="5">
    <source>
        <dbReference type="Proteomes" id="UP000002534"/>
    </source>
</evidence>
<feature type="domain" description="CBS" evidence="3">
    <location>
        <begin position="7"/>
        <end position="65"/>
    </location>
</feature>
<dbReference type="KEGG" id="pca:Pcar_1342"/>
<sequence length="149" mass="16604">MRIASIMTKRVVTVQMDDTLRSINAIFCSAKFNHLLVLEDGELVGIISDRDLLKATSPFLGTAAERPQDASRWERKAHQIMTRDLITTHPHASIKDAVELLLRNSISCLPVLTEEGHVEGIVTWKDLIRTYMGLQGEATLECCNCGTIL</sequence>
<dbReference type="SMART" id="SM00116">
    <property type="entry name" value="CBS"/>
    <property type="match status" value="2"/>
</dbReference>
<dbReference type="HOGENOM" id="CLU_040681_9_1_7"/>
<dbReference type="Proteomes" id="UP000002534">
    <property type="component" value="Chromosome"/>
</dbReference>
<dbReference type="PROSITE" id="PS51371">
    <property type="entry name" value="CBS"/>
    <property type="match status" value="2"/>
</dbReference>
<dbReference type="Gene3D" id="3.10.580.10">
    <property type="entry name" value="CBS-domain"/>
    <property type="match status" value="1"/>
</dbReference>
<dbReference type="eggNOG" id="COG0517">
    <property type="taxonomic scope" value="Bacteria"/>
</dbReference>
<reference evidence="5" key="1">
    <citation type="submission" date="2005-10" db="EMBL/GenBank/DDBJ databases">
        <title>Complete sequence of Pelobacter carbinolicus DSM 2380.</title>
        <authorList>
            <person name="Copeland A."/>
            <person name="Lucas S."/>
            <person name="Lapidus A."/>
            <person name="Barry K."/>
            <person name="Detter J.C."/>
            <person name="Glavina T."/>
            <person name="Hammon N."/>
            <person name="Israni S."/>
            <person name="Pitluck S."/>
            <person name="Chertkov O."/>
            <person name="Schmutz J."/>
            <person name="Larimer F."/>
            <person name="Land M."/>
            <person name="Kyrpides N."/>
            <person name="Ivanova N."/>
            <person name="Richardson P."/>
        </authorList>
    </citation>
    <scope>NUCLEOTIDE SEQUENCE [LARGE SCALE GENOMIC DNA]</scope>
    <source>
        <strain evidence="5">DSM 2380 / NBRC 103641 / GraBd1</strain>
    </source>
</reference>
<evidence type="ECO:0000256" key="1">
    <source>
        <dbReference type="ARBA" id="ARBA00023122"/>
    </source>
</evidence>
<dbReference type="InterPro" id="IPR051257">
    <property type="entry name" value="Diverse_CBS-Domain"/>
</dbReference>
<dbReference type="EMBL" id="CP000142">
    <property type="protein sequence ID" value="ABA88591.1"/>
    <property type="molecule type" value="Genomic_DNA"/>
</dbReference>
<keyword evidence="1 2" id="KW-0129">CBS domain</keyword>
<accession>Q3A4W6</accession>
<dbReference type="PANTHER" id="PTHR43080">
    <property type="entry name" value="CBS DOMAIN-CONTAINING PROTEIN CBSX3, MITOCHONDRIAL"/>
    <property type="match status" value="1"/>
</dbReference>
<reference evidence="4 5" key="2">
    <citation type="journal article" date="2012" name="BMC Genomics">
        <title>The genome of Pelobacter carbinolicus reveals surprising metabolic capabilities and physiological features.</title>
        <authorList>
            <person name="Aklujkar M."/>
            <person name="Haveman S.A."/>
            <person name="Didonato R.Jr."/>
            <person name="Chertkov O."/>
            <person name="Han C.S."/>
            <person name="Land M.L."/>
            <person name="Brown P."/>
            <person name="Lovley D.R."/>
        </authorList>
    </citation>
    <scope>NUCLEOTIDE SEQUENCE [LARGE SCALE GENOMIC DNA]</scope>
    <source>
        <strain evidence="5">DSM 2380 / NBRC 103641 / GraBd1</strain>
    </source>
</reference>
<dbReference type="STRING" id="338963.Pcar_1342"/>
<dbReference type="RefSeq" id="WP_011341069.1">
    <property type="nucleotide sequence ID" value="NC_007498.2"/>
</dbReference>
<dbReference type="SUPFAM" id="SSF54631">
    <property type="entry name" value="CBS-domain pair"/>
    <property type="match status" value="1"/>
</dbReference>
<feature type="domain" description="CBS" evidence="3">
    <location>
        <begin position="81"/>
        <end position="139"/>
    </location>
</feature>
<dbReference type="AlphaFoldDB" id="Q3A4W6"/>
<evidence type="ECO:0000259" key="3">
    <source>
        <dbReference type="PROSITE" id="PS51371"/>
    </source>
</evidence>
<name>Q3A4W6_SYNC1</name>
<organism evidence="4 5">
    <name type="scientific">Syntrophotalea carbinolica (strain DSM 2380 / NBRC 103641 / GraBd1)</name>
    <name type="common">Pelobacter carbinolicus</name>
    <dbReference type="NCBI Taxonomy" id="338963"/>
    <lineage>
        <taxon>Bacteria</taxon>
        <taxon>Pseudomonadati</taxon>
        <taxon>Thermodesulfobacteriota</taxon>
        <taxon>Desulfuromonadia</taxon>
        <taxon>Desulfuromonadales</taxon>
        <taxon>Syntrophotaleaceae</taxon>
        <taxon>Syntrophotalea</taxon>
    </lineage>
</organism>
<protein>
    <submittedName>
        <fullName evidence="4">CBS domain pair-containing protein</fullName>
    </submittedName>
</protein>
<dbReference type="Pfam" id="PF00571">
    <property type="entry name" value="CBS"/>
    <property type="match status" value="2"/>
</dbReference>